<keyword evidence="2 3" id="KW-0040">ANK repeat</keyword>
<dbReference type="EMBL" id="CDMZ01001480">
    <property type="protein sequence ID" value="CEM33209.1"/>
    <property type="molecule type" value="Genomic_DNA"/>
</dbReference>
<feature type="repeat" description="ANK" evidence="3">
    <location>
        <begin position="826"/>
        <end position="858"/>
    </location>
</feature>
<evidence type="ECO:0000256" key="3">
    <source>
        <dbReference type="PROSITE-ProRule" id="PRU00023"/>
    </source>
</evidence>
<dbReference type="CDD" id="cd22541">
    <property type="entry name" value="SP5_N"/>
    <property type="match status" value="1"/>
</dbReference>
<dbReference type="InterPro" id="IPR050745">
    <property type="entry name" value="Multifunctional_regulatory"/>
</dbReference>
<feature type="region of interest" description="Disordered" evidence="4">
    <location>
        <begin position="997"/>
        <end position="1031"/>
    </location>
</feature>
<keyword evidence="1" id="KW-0677">Repeat</keyword>
<accession>A0A0G4GRM9</accession>
<dbReference type="PANTHER" id="PTHR24189">
    <property type="entry name" value="MYOTROPHIN"/>
    <property type="match status" value="1"/>
</dbReference>
<dbReference type="Gene3D" id="1.25.40.20">
    <property type="entry name" value="Ankyrin repeat-containing domain"/>
    <property type="match status" value="3"/>
</dbReference>
<gene>
    <name evidence="5" type="ORF">Cvel_5101</name>
</gene>
<organism evidence="5">
    <name type="scientific">Chromera velia CCMP2878</name>
    <dbReference type="NCBI Taxonomy" id="1169474"/>
    <lineage>
        <taxon>Eukaryota</taxon>
        <taxon>Sar</taxon>
        <taxon>Alveolata</taxon>
        <taxon>Colpodellida</taxon>
        <taxon>Chromeraceae</taxon>
        <taxon>Chromera</taxon>
    </lineage>
</organism>
<reference evidence="5" key="1">
    <citation type="submission" date="2014-11" db="EMBL/GenBank/DDBJ databases">
        <authorList>
            <person name="Otto D Thomas"/>
            <person name="Naeem Raeece"/>
        </authorList>
    </citation>
    <scope>NUCLEOTIDE SEQUENCE</scope>
</reference>
<dbReference type="SUPFAM" id="SSF48403">
    <property type="entry name" value="Ankyrin repeat"/>
    <property type="match status" value="3"/>
</dbReference>
<protein>
    <submittedName>
        <fullName evidence="5">Uncharacterized protein</fullName>
    </submittedName>
</protein>
<dbReference type="VEuPathDB" id="CryptoDB:Cvel_5101"/>
<evidence type="ECO:0000256" key="2">
    <source>
        <dbReference type="ARBA" id="ARBA00023043"/>
    </source>
</evidence>
<feature type="region of interest" description="Disordered" evidence="4">
    <location>
        <begin position="1073"/>
        <end position="1192"/>
    </location>
</feature>
<feature type="compositionally biased region" description="Low complexity" evidence="4">
    <location>
        <begin position="1106"/>
        <end position="1162"/>
    </location>
</feature>
<feature type="compositionally biased region" description="Polar residues" evidence="4">
    <location>
        <begin position="1078"/>
        <end position="1092"/>
    </location>
</feature>
<evidence type="ECO:0000256" key="1">
    <source>
        <dbReference type="ARBA" id="ARBA00022737"/>
    </source>
</evidence>
<dbReference type="PANTHER" id="PTHR24189:SF50">
    <property type="entry name" value="ANKYRIN REPEAT AND SOCS BOX PROTEIN 2"/>
    <property type="match status" value="1"/>
</dbReference>
<evidence type="ECO:0000313" key="5">
    <source>
        <dbReference type="EMBL" id="CEM33209.1"/>
    </source>
</evidence>
<evidence type="ECO:0000256" key="4">
    <source>
        <dbReference type="SAM" id="MobiDB-lite"/>
    </source>
</evidence>
<proteinExistence type="predicted"/>
<sequence length="1359" mass="148144">MSGVSAPNAGLSMADLNRPEIQRILCGSGFFNARSFWKFSSLVSKSFHPLTKDSTSFGLGGAVAALDLLSDRRALELLTISCIEADDAETLQTLNSAAHVFDRLPGLYFTALHSGSAKAIVLLGQAGRADMHSDLSLSAIERMSVETLTLLLDRGRINPNQWIESRLFEASHEPPQPPPVHLTYWKPLLSVAIQYEKWECVDLLLSRGARVDLCECGETWEEEEKVDRLRVEKFKEGEPDRRTHPHWVTFGDKEESFSRGRTPLHMLVLMISKQKWDPEPVENPPDDASASEVAAFISRVERTRTERYKRCMSLLQRVVEAARESKSLDWTLRWHLKGIEGFEEAAESENESFEVQRLIQTSALGIACYFQEKEVIEVLLDAGARVNWSDCDLKGRGGRVEPPLIVSVNDMVAERADGTEEENQMRVDIVKRLLEAGALLSQVGTERSTALGLACRFNMRQLVHFLMESGAPVRQVRGGLRGVETPFVGAVSPGRMDLALELVSRGAGVTELSLMPSHYTHQDRTSDPLFCRPIEAVVRSLTLDEVARFRSQNLDFRRKGLDLLTKLIDGGARCTFQLPLQSGHDSEGDGGVAAVPSRGITMSHISRLSPLLTACYGGDREAVRMLMEWVLGTPQMPVITSAGMRPLEAVLRRWELFSSSWQFYGDSPLQPWYFRVNLYRAGPAIKIGRLLRETDGQILKLWQIWKDLIKMGADTELLKAQAGCSTEYTEAENSYEEKKAALGRFDEKLTQGVPLYSHAGRVEMQEAGRRHYFFCSEKLRPWLPHLIRLVFHIPAGPERDADVAFLMQLLRALPLKTLNFRGAGTLQMTPLMMACHLRWLEVVQTLLDRGVDVNDRVKNLDGPRIPHSPRSALTAALRKSPHGDSPGWDIVEALLKKNVDLRADGAEAVCHAVKGENYGWTARLIQAKANLHRYVATDRLFPPAAAAASASGAPPFSAESPVAASSDAAVPAGSAPPSPPGDAAAAAFVSATALQSVGGGGGGEPSVAEGGNLSSLSMPDDGGAEQRETPRQFALRRWGRRRKGTREFFQHSAAIQKMADFLRQTAYPPFVQIGTRPTHGQQLGVQEGSGNPSAPPPSLADSTVTVPSAHPANPAVPSAHPANPAVPSAHPANPAVPSAHPVNPAVPSANPAVPSAHPVNPAIPSAHPANPAVPSAHPANPAVPSAHPANPDVLSAHLANRAWLSRHPQAAPTSSGLPVPHQPACGDEGATARKLIYELDAKIRAGDNDAVGLVQKVILAFFVISEEDQMCENPSEWLFEHGSENSNASVCAFQREVAGDCFGSSRSSDAGSMGEEPEELLFDEDDVSVWEENPFDEGGPAWEMQNALMNALEADENNL</sequence>
<dbReference type="PhylomeDB" id="A0A0G4GRM9"/>
<dbReference type="InterPro" id="IPR036770">
    <property type="entry name" value="Ankyrin_rpt-contain_sf"/>
</dbReference>
<name>A0A0G4GRM9_9ALVE</name>
<dbReference type="PROSITE" id="PS50297">
    <property type="entry name" value="ANK_REP_REGION"/>
    <property type="match status" value="1"/>
</dbReference>
<dbReference type="PROSITE" id="PS50088">
    <property type="entry name" value="ANK_REPEAT"/>
    <property type="match status" value="1"/>
</dbReference>
<dbReference type="Pfam" id="PF00023">
    <property type="entry name" value="Ank"/>
    <property type="match status" value="1"/>
</dbReference>
<dbReference type="InterPro" id="IPR002110">
    <property type="entry name" value="Ankyrin_rpt"/>
</dbReference>
<dbReference type="SMART" id="SM00248">
    <property type="entry name" value="ANK"/>
    <property type="match status" value="8"/>
</dbReference>